<dbReference type="EMBL" id="CAXAMN010022139">
    <property type="protein sequence ID" value="CAK9066672.1"/>
    <property type="molecule type" value="Genomic_DNA"/>
</dbReference>
<feature type="compositionally biased region" description="Low complexity" evidence="1">
    <location>
        <begin position="1"/>
        <end position="30"/>
    </location>
</feature>
<feature type="region of interest" description="Disordered" evidence="1">
    <location>
        <begin position="1"/>
        <end position="36"/>
    </location>
</feature>
<comment type="caution">
    <text evidence="2">The sequence shown here is derived from an EMBL/GenBank/DDBJ whole genome shotgun (WGS) entry which is preliminary data.</text>
</comment>
<keyword evidence="3" id="KW-1185">Reference proteome</keyword>
<protein>
    <submittedName>
        <fullName evidence="2">Uncharacterized protein</fullName>
    </submittedName>
</protein>
<dbReference type="Proteomes" id="UP001642484">
    <property type="component" value="Unassembled WGS sequence"/>
</dbReference>
<reference evidence="2 3" key="1">
    <citation type="submission" date="2024-02" db="EMBL/GenBank/DDBJ databases">
        <authorList>
            <person name="Chen Y."/>
            <person name="Shah S."/>
            <person name="Dougan E. K."/>
            <person name="Thang M."/>
            <person name="Chan C."/>
        </authorList>
    </citation>
    <scope>NUCLEOTIDE SEQUENCE [LARGE SCALE GENOMIC DNA]</scope>
</reference>
<organism evidence="2 3">
    <name type="scientific">Durusdinium trenchii</name>
    <dbReference type="NCBI Taxonomy" id="1381693"/>
    <lineage>
        <taxon>Eukaryota</taxon>
        <taxon>Sar</taxon>
        <taxon>Alveolata</taxon>
        <taxon>Dinophyceae</taxon>
        <taxon>Suessiales</taxon>
        <taxon>Symbiodiniaceae</taxon>
        <taxon>Durusdinium</taxon>
    </lineage>
</organism>
<gene>
    <name evidence="2" type="ORF">CCMP2556_LOCUS32759</name>
</gene>
<sequence length="99" mass="10503">MEAASSSSSSSARPPATSTGTPGASAGARRQNPVLSEQQIHMLKQDPWLNKDIEALGPLSRSGGWDGNRWDLGGAACLGAKTVGFQRTHVFFFFKLGIQ</sequence>
<evidence type="ECO:0000256" key="1">
    <source>
        <dbReference type="SAM" id="MobiDB-lite"/>
    </source>
</evidence>
<accession>A0ABP0NSA2</accession>
<evidence type="ECO:0000313" key="3">
    <source>
        <dbReference type="Proteomes" id="UP001642484"/>
    </source>
</evidence>
<name>A0ABP0NSA2_9DINO</name>
<proteinExistence type="predicted"/>
<evidence type="ECO:0000313" key="2">
    <source>
        <dbReference type="EMBL" id="CAK9066672.1"/>
    </source>
</evidence>